<dbReference type="KEGG" id="vg:26796660"/>
<dbReference type="RefSeq" id="YP_009225599.1">
    <property type="nucleotide sequence ID" value="NC_029094.1"/>
</dbReference>
<dbReference type="GeneID" id="26796660"/>
<reference evidence="1 2" key="1">
    <citation type="submission" date="2015-05" db="EMBL/GenBank/DDBJ databases">
        <authorList>
            <person name="Wang D.B."/>
            <person name="Wang M."/>
        </authorList>
    </citation>
    <scope>NUCLEOTIDE SEQUENCE [LARGE SCALE GENOMIC DNA]</scope>
</reference>
<dbReference type="EMBL" id="KR534323">
    <property type="protein sequence ID" value="AKO61066.1"/>
    <property type="molecule type" value="Genomic_DNA"/>
</dbReference>
<organism evidence="1 2">
    <name type="scientific">Pseudoalteromonas phage H101</name>
    <dbReference type="NCBI Taxonomy" id="1654919"/>
    <lineage>
        <taxon>Viruses</taxon>
        <taxon>Duplodnaviria</taxon>
        <taxon>Heunggongvirae</taxon>
        <taxon>Uroviricota</taxon>
        <taxon>Caudoviricetes</taxon>
        <taxon>Shandongvirus</taxon>
        <taxon>Shandongvirus H101</taxon>
    </lineage>
</organism>
<sequence>MDFDKWFDAQDYADYDGCYQEKYLAAQDAWDEQEARIKQVIARLESYPTCASCYATVEESIAASSFKEEMVSILREELL</sequence>
<accession>A0A0H4IT48</accession>
<protein>
    <submittedName>
        <fullName evidence="1">Uncharacterized protein</fullName>
    </submittedName>
</protein>
<evidence type="ECO:0000313" key="1">
    <source>
        <dbReference type="EMBL" id="AKO61066.1"/>
    </source>
</evidence>
<dbReference type="Proteomes" id="UP000202763">
    <property type="component" value="Segment"/>
</dbReference>
<evidence type="ECO:0000313" key="2">
    <source>
        <dbReference type="Proteomes" id="UP000202763"/>
    </source>
</evidence>
<keyword evidence="2" id="KW-1185">Reference proteome</keyword>
<proteinExistence type="predicted"/>
<name>A0A0H4IT48_9CAUD</name>